<dbReference type="AlphaFoldDB" id="A0A7S3H2S1"/>
<feature type="region of interest" description="Disordered" evidence="4">
    <location>
        <begin position="313"/>
        <end position="404"/>
    </location>
</feature>
<feature type="compositionally biased region" description="Basic and acidic residues" evidence="4">
    <location>
        <begin position="357"/>
        <end position="369"/>
    </location>
</feature>
<dbReference type="GO" id="GO:0003723">
    <property type="term" value="F:RNA binding"/>
    <property type="evidence" value="ECO:0007669"/>
    <property type="project" value="InterPro"/>
</dbReference>
<feature type="compositionally biased region" description="Low complexity" evidence="4">
    <location>
        <begin position="794"/>
        <end position="812"/>
    </location>
</feature>
<accession>A0A7S3H2S1</accession>
<dbReference type="PANTHER" id="PTHR23253">
    <property type="entry name" value="EUKARYOTIC TRANSLATION INITIATION FACTOR 4 GAMMA"/>
    <property type="match status" value="1"/>
</dbReference>
<feature type="compositionally biased region" description="Low complexity" evidence="4">
    <location>
        <begin position="7"/>
        <end position="21"/>
    </location>
</feature>
<evidence type="ECO:0000256" key="4">
    <source>
        <dbReference type="SAM" id="MobiDB-lite"/>
    </source>
</evidence>
<dbReference type="PROSITE" id="PS51366">
    <property type="entry name" value="MI"/>
    <property type="match status" value="1"/>
</dbReference>
<feature type="domain" description="MI" evidence="5">
    <location>
        <begin position="863"/>
        <end position="994"/>
    </location>
</feature>
<dbReference type="SMART" id="SM00543">
    <property type="entry name" value="MIF4G"/>
    <property type="match status" value="1"/>
</dbReference>
<feature type="compositionally biased region" description="Low complexity" evidence="4">
    <location>
        <begin position="336"/>
        <end position="355"/>
    </location>
</feature>
<feature type="region of interest" description="Disordered" evidence="4">
    <location>
        <begin position="1"/>
        <end position="72"/>
    </location>
</feature>
<evidence type="ECO:0000256" key="3">
    <source>
        <dbReference type="ARBA" id="ARBA00022917"/>
    </source>
</evidence>
<proteinExistence type="inferred from homology"/>
<evidence type="ECO:0000256" key="1">
    <source>
        <dbReference type="ARBA" id="ARBA00005775"/>
    </source>
</evidence>
<name>A0A7S3H2S1_9STRA</name>
<dbReference type="SUPFAM" id="SSF48371">
    <property type="entry name" value="ARM repeat"/>
    <property type="match status" value="2"/>
</dbReference>
<dbReference type="EMBL" id="HBIC01025098">
    <property type="protein sequence ID" value="CAE0283554.1"/>
    <property type="molecule type" value="Transcribed_RNA"/>
</dbReference>
<evidence type="ECO:0000313" key="6">
    <source>
        <dbReference type="EMBL" id="CAE0283554.1"/>
    </source>
</evidence>
<evidence type="ECO:0000256" key="2">
    <source>
        <dbReference type="ARBA" id="ARBA00022540"/>
    </source>
</evidence>
<organism evidence="6">
    <name type="scientific">Spumella elongata</name>
    <dbReference type="NCBI Taxonomy" id="89044"/>
    <lineage>
        <taxon>Eukaryota</taxon>
        <taxon>Sar</taxon>
        <taxon>Stramenopiles</taxon>
        <taxon>Ochrophyta</taxon>
        <taxon>Chrysophyceae</taxon>
        <taxon>Chromulinales</taxon>
        <taxon>Chromulinaceae</taxon>
        <taxon>Spumella</taxon>
    </lineage>
</organism>
<dbReference type="InterPro" id="IPR003890">
    <property type="entry name" value="MIF4G-like_typ-3"/>
</dbReference>
<dbReference type="GO" id="GO:0003743">
    <property type="term" value="F:translation initiation factor activity"/>
    <property type="evidence" value="ECO:0007669"/>
    <property type="project" value="UniProtKB-KW"/>
</dbReference>
<gene>
    <name evidence="6" type="ORF">SELO1098_LOCUS12388</name>
</gene>
<reference evidence="6" key="1">
    <citation type="submission" date="2021-01" db="EMBL/GenBank/DDBJ databases">
        <authorList>
            <person name="Corre E."/>
            <person name="Pelletier E."/>
            <person name="Niang G."/>
            <person name="Scheremetjew M."/>
            <person name="Finn R."/>
            <person name="Kale V."/>
            <person name="Holt S."/>
            <person name="Cochrane G."/>
            <person name="Meng A."/>
            <person name="Brown T."/>
            <person name="Cohen L."/>
        </authorList>
    </citation>
    <scope>NUCLEOTIDE SEQUENCE</scope>
    <source>
        <strain evidence="6">CCAP 955/1</strain>
    </source>
</reference>
<feature type="compositionally biased region" description="Low complexity" evidence="4">
    <location>
        <begin position="188"/>
        <end position="197"/>
    </location>
</feature>
<feature type="region of interest" description="Disordered" evidence="4">
    <location>
        <begin position="744"/>
        <end position="845"/>
    </location>
</feature>
<feature type="compositionally biased region" description="Basic and acidic residues" evidence="4">
    <location>
        <begin position="813"/>
        <end position="824"/>
    </location>
</feature>
<dbReference type="Pfam" id="PF02854">
    <property type="entry name" value="MIF4G"/>
    <property type="match status" value="1"/>
</dbReference>
<dbReference type="InterPro" id="IPR003891">
    <property type="entry name" value="Initiation_fac_eIF4g_MI"/>
</dbReference>
<keyword evidence="2" id="KW-0396">Initiation factor</keyword>
<dbReference type="InterPro" id="IPR016024">
    <property type="entry name" value="ARM-type_fold"/>
</dbReference>
<feature type="compositionally biased region" description="Low complexity" evidence="4">
    <location>
        <begin position="50"/>
        <end position="72"/>
    </location>
</feature>
<feature type="region of interest" description="Disordered" evidence="4">
    <location>
        <begin position="171"/>
        <end position="216"/>
    </location>
</feature>
<keyword evidence="3" id="KW-0648">Protein biosynthesis</keyword>
<protein>
    <recommendedName>
        <fullName evidence="5">MI domain-containing protein</fullName>
    </recommendedName>
</protein>
<dbReference type="Gene3D" id="1.25.40.180">
    <property type="match status" value="2"/>
</dbReference>
<comment type="similarity">
    <text evidence="1">Belongs to the eukaryotic initiation factor 4G family.</text>
</comment>
<feature type="region of interest" description="Disordered" evidence="4">
    <location>
        <begin position="500"/>
        <end position="524"/>
    </location>
</feature>
<feature type="compositionally biased region" description="Polar residues" evidence="4">
    <location>
        <begin position="313"/>
        <end position="335"/>
    </location>
</feature>
<evidence type="ECO:0000259" key="5">
    <source>
        <dbReference type="PROSITE" id="PS51366"/>
    </source>
</evidence>
<feature type="compositionally biased region" description="Polar residues" evidence="4">
    <location>
        <begin position="763"/>
        <end position="781"/>
    </location>
</feature>
<sequence length="1065" mass="115559">MSESDSNNKNSSALKLNAKASEFVPGSYGSKPAAKTSAPVATNPAPKGMYNNNRPQGQNNYNNRNSGRPNNNMMMPQQQQYYAPPFQMSPAQEMHIYHMQVSAAQQGLMYDPASNAMYTFMNGVPVCVVPSTHMPPFPDFGVFLPPVEGEMTAENVTEDGEVLETSEAVAEVPNEEPAVVEEPKVEETPVPAAAPAASTGKYVPPNRSSAPGLAPAATASAPVPAVEQLAQKASTLSISTDDDTPVDIESPTGEALRYPKQAILALFSSDNVTIPAILRDFYKAEDFEAGSKDGSKYARQPLASVLTLAESGASFSHGGQTPGRNKSSGNLRGNASSSNLERSTSTSSFGGNNRRNNNRDRDNRDREAGELVEGDEGFVPYDESNPAPEQENRGRNKKKNQNNLPPAVYKSRFALDASDPQAIVRKANAILNKLSVTNFEKLSDEFLALLQSDATTEDAMHRGVEALVTKAQMEENFCFIYADLCRKIIDTWATLEPDDNTFSTAAKEDGEDGEAPAATEGEEAKAKELRTMGKIFKDSLLQRCQNEFEFDHIAALKVIRENTDLQPDERTEKEILLKKRITGHMRFIGELYMKDLIKANVIKSFCLDVLIESVFEEELVCMCKLFQTIGARLEKYFYDKSRQKKNKSKNFQEIFPAYFERIAEIGNNHPSSRVRFMMKDLVDMRLNDWTARREEEKMVNLVKKAEPEAQFKPVVSTPYVSGDARNSGLSIAEAVVDEWSVVPGGGKKKPSAPSPVPPAALSRSGSSAQMSRTNSSSNGNLSGMDKRRPGPAGGNPAANAPRPAGKPAGNNPRDGRPAGKDAKPRTGPNRGNSVSPVPSEAAEGVDAESAAPAVVMFNSDLAEVTKKLRSAVKEYYRNGLVEEATLTFQEVNPLPTLVGDLVKDLLCQCVELSSEKDCAAFVTLLAALRTVFVAGSNAPVLNPEQVKEGVLKFLNVVDEMAIDVPKASSLGAHILGNLVSKDLLSLELFANIPDENEFSFSSRFADTVLLAVKELAVQTSDENATQVYKAAGLDLLKNINAPPKQSPEEVLAELATKYGVAFILA</sequence>